<keyword evidence="6 7" id="KW-0472">Membrane</keyword>
<feature type="transmembrane region" description="Helical" evidence="7">
    <location>
        <begin position="184"/>
        <end position="202"/>
    </location>
</feature>
<feature type="transmembrane region" description="Helical" evidence="7">
    <location>
        <begin position="134"/>
        <end position="164"/>
    </location>
</feature>
<comment type="similarity">
    <text evidence="2">Belongs to the chromate ion transporter (CHR) (TC 2.A.51) family.</text>
</comment>
<keyword evidence="5 7" id="KW-1133">Transmembrane helix</keyword>
<dbReference type="Pfam" id="PF02417">
    <property type="entry name" value="Chromate_transp"/>
    <property type="match status" value="2"/>
</dbReference>
<feature type="transmembrane region" description="Helical" evidence="7">
    <location>
        <begin position="65"/>
        <end position="90"/>
    </location>
</feature>
<keyword evidence="4 7" id="KW-0812">Transmembrane</keyword>
<dbReference type="PANTHER" id="PTHR33567">
    <property type="entry name" value="CHROMATE ION TRANSPORTER (EUROFUNG)"/>
    <property type="match status" value="1"/>
</dbReference>
<dbReference type="EMBL" id="CP059833">
    <property type="protein sequence ID" value="QMV85263.1"/>
    <property type="molecule type" value="Genomic_DNA"/>
</dbReference>
<evidence type="ECO:0000256" key="3">
    <source>
        <dbReference type="ARBA" id="ARBA00022475"/>
    </source>
</evidence>
<dbReference type="GO" id="GO:0005886">
    <property type="term" value="C:plasma membrane"/>
    <property type="evidence" value="ECO:0007669"/>
    <property type="project" value="UniProtKB-SubCell"/>
</dbReference>
<feature type="transmembrane region" description="Helical" evidence="7">
    <location>
        <begin position="214"/>
        <end position="235"/>
    </location>
</feature>
<dbReference type="NCBIfam" id="TIGR00937">
    <property type="entry name" value="2A51"/>
    <property type="match status" value="1"/>
</dbReference>
<protein>
    <submittedName>
        <fullName evidence="8">Chromate efflux transporter</fullName>
    </submittedName>
</protein>
<evidence type="ECO:0000256" key="2">
    <source>
        <dbReference type="ARBA" id="ARBA00005262"/>
    </source>
</evidence>
<organism evidence="8 9">
    <name type="scientific">Corynebacterium hindlerae</name>
    <dbReference type="NCBI Taxonomy" id="699041"/>
    <lineage>
        <taxon>Bacteria</taxon>
        <taxon>Bacillati</taxon>
        <taxon>Actinomycetota</taxon>
        <taxon>Actinomycetes</taxon>
        <taxon>Mycobacteriales</taxon>
        <taxon>Corynebacteriaceae</taxon>
        <taxon>Corynebacterium</taxon>
    </lineage>
</organism>
<dbReference type="PIRSF" id="PIRSF004810">
    <property type="entry name" value="ChrA"/>
    <property type="match status" value="1"/>
</dbReference>
<evidence type="ECO:0000313" key="9">
    <source>
        <dbReference type="Proteomes" id="UP000515570"/>
    </source>
</evidence>
<gene>
    <name evidence="8" type="primary">chrA</name>
    <name evidence="8" type="ORF">HW450_00395</name>
</gene>
<comment type="subcellular location">
    <subcellularLocation>
        <location evidence="1">Cell membrane</location>
        <topology evidence="1">Multi-pass membrane protein</topology>
    </subcellularLocation>
</comment>
<dbReference type="PANTHER" id="PTHR33567:SF3">
    <property type="entry name" value="CHROMATE ION TRANSPORTER (EUROFUNG)"/>
    <property type="match status" value="1"/>
</dbReference>
<evidence type="ECO:0000256" key="4">
    <source>
        <dbReference type="ARBA" id="ARBA00022692"/>
    </source>
</evidence>
<feature type="transmembrane region" description="Helical" evidence="7">
    <location>
        <begin position="361"/>
        <end position="377"/>
    </location>
</feature>
<dbReference type="AlphaFoldDB" id="A0A7G5FF72"/>
<sequence>MFTALGLTSFGGPTAHLGYFKTAFVDRRRWLDEADYANTVALCQFLPGPASSQVGMVIGFRRAGYLGVLMAWLAFTLPSAATLTAFALLVKNSAWVDPQAGWLAGLLAAAVAVVFHAVAGMAKNLAATKVTATIAVLSGITVLALPGPWTHLLVIFVAALAGMAFCSASEPTAAAHTATVPQSVAIAALTVLIVAIVALPVLARTTGNHFLEMVNAYVSSGALVFGGGHVVMPLLEQHTVAPGWVTHTEFLAGYSAAQAVPGPLFTFASFLGAADAGLLGAFIATVAIFAPSALLVLFGLHYWDRLSHPLRVRKAFSGANAAVVGLLAAALYQPVFTHGVTGIASLGIVATCWLGMAKWGVPPWAIAVGAALAGWVLL</sequence>
<keyword evidence="9" id="KW-1185">Reference proteome</keyword>
<dbReference type="InterPro" id="IPR003370">
    <property type="entry name" value="Chromate_transpt"/>
</dbReference>
<evidence type="ECO:0000256" key="1">
    <source>
        <dbReference type="ARBA" id="ARBA00004651"/>
    </source>
</evidence>
<name>A0A7G5FF72_9CORY</name>
<dbReference type="Proteomes" id="UP000515570">
    <property type="component" value="Chromosome"/>
</dbReference>
<evidence type="ECO:0000256" key="6">
    <source>
        <dbReference type="ARBA" id="ARBA00023136"/>
    </source>
</evidence>
<dbReference type="InterPro" id="IPR014047">
    <property type="entry name" value="Chr_Tranpt_l_chain"/>
</dbReference>
<evidence type="ECO:0000256" key="7">
    <source>
        <dbReference type="SAM" id="Phobius"/>
    </source>
</evidence>
<feature type="transmembrane region" description="Helical" evidence="7">
    <location>
        <begin position="278"/>
        <end position="303"/>
    </location>
</feature>
<dbReference type="GO" id="GO:0015109">
    <property type="term" value="F:chromate transmembrane transporter activity"/>
    <property type="evidence" value="ECO:0007669"/>
    <property type="project" value="InterPro"/>
</dbReference>
<reference evidence="8 9" key="1">
    <citation type="submission" date="2020-07" db="EMBL/GenBank/DDBJ databases">
        <title>non toxigenic Corynebacterium sp. nov from a clinical source.</title>
        <authorList>
            <person name="Bernier A.-M."/>
            <person name="Bernard K."/>
        </authorList>
    </citation>
    <scope>NUCLEOTIDE SEQUENCE [LARGE SCALE GENOMIC DNA]</scope>
    <source>
        <strain evidence="9">NML 93-0612</strain>
    </source>
</reference>
<evidence type="ECO:0000256" key="5">
    <source>
        <dbReference type="ARBA" id="ARBA00022989"/>
    </source>
</evidence>
<accession>A0A7G5FF72</accession>
<feature type="transmembrane region" description="Helical" evidence="7">
    <location>
        <begin position="338"/>
        <end position="356"/>
    </location>
</feature>
<feature type="transmembrane region" description="Helical" evidence="7">
    <location>
        <begin position="102"/>
        <end position="122"/>
    </location>
</feature>
<keyword evidence="3" id="KW-1003">Cell membrane</keyword>
<evidence type="ECO:0000313" key="8">
    <source>
        <dbReference type="EMBL" id="QMV85263.1"/>
    </source>
</evidence>
<feature type="transmembrane region" description="Helical" evidence="7">
    <location>
        <begin position="315"/>
        <end position="332"/>
    </location>
</feature>
<proteinExistence type="inferred from homology"/>